<dbReference type="EMBL" id="BJYY01000014">
    <property type="protein sequence ID" value="GEO34623.1"/>
    <property type="molecule type" value="Genomic_DNA"/>
</dbReference>
<evidence type="ECO:0000256" key="9">
    <source>
        <dbReference type="HAMAP-Rule" id="MF_00061"/>
    </source>
</evidence>
<dbReference type="Pfam" id="PF08544">
    <property type="entry name" value="GHMP_kinases_C"/>
    <property type="match status" value="1"/>
</dbReference>
<dbReference type="InterPro" id="IPR004424">
    <property type="entry name" value="IspE"/>
</dbReference>
<dbReference type="InterPro" id="IPR020568">
    <property type="entry name" value="Ribosomal_Su5_D2-typ_SF"/>
</dbReference>
<keyword evidence="5 9" id="KW-0547">Nucleotide-binding</keyword>
<dbReference type="InterPro" id="IPR036554">
    <property type="entry name" value="GHMP_kinase_C_sf"/>
</dbReference>
<evidence type="ECO:0000256" key="8">
    <source>
        <dbReference type="ARBA" id="ARBA00032554"/>
    </source>
</evidence>
<dbReference type="Proteomes" id="UP000321181">
    <property type="component" value="Unassembled WGS sequence"/>
</dbReference>
<dbReference type="NCBIfam" id="NF002870">
    <property type="entry name" value="PRK03188.1"/>
    <property type="match status" value="1"/>
</dbReference>
<comment type="similarity">
    <text evidence="1 9">Belongs to the GHMP kinase family. IspE subfamily.</text>
</comment>
<evidence type="ECO:0000259" key="10">
    <source>
        <dbReference type="Pfam" id="PF00288"/>
    </source>
</evidence>
<keyword evidence="9" id="KW-0414">Isoprene biosynthesis</keyword>
<feature type="domain" description="GHMP kinase N-terminal" evidence="10">
    <location>
        <begin position="80"/>
        <end position="153"/>
    </location>
</feature>
<keyword evidence="4 9" id="KW-0808">Transferase</keyword>
<name>A0A512DDS8_9CELL</name>
<comment type="function">
    <text evidence="9">Catalyzes the phosphorylation of the position 2 hydroxy group of 4-diphosphocytidyl-2C-methyl-D-erythritol.</text>
</comment>
<feature type="domain" description="GHMP kinase C-terminal" evidence="11">
    <location>
        <begin position="216"/>
        <end position="292"/>
    </location>
</feature>
<evidence type="ECO:0000256" key="1">
    <source>
        <dbReference type="ARBA" id="ARBA00009684"/>
    </source>
</evidence>
<keyword evidence="13" id="KW-1185">Reference proteome</keyword>
<sequence length="326" mass="33292">MGAVSLSGQTRTEREVRVRAPGKVNLSLRVGAREPDGYHPLATVFQAVSLYEDVVARPSDEMTLTVSGQQAERVPTDETNLALRAARLLAVHTGVQAGVHLHLHKGVPVAGGMAGGSADAAAALVACDALWRTGVSREELTDLAAELGSDVPFPLTGHTAVGTGRGHLLTAAMVRGEYHWAFAVRDEGLSTALVFATFDELISGGTRLDPDADRALMQALRAGDAPALGRALHNDLQHAALELAPSLAEPLAVAEDAGALGVLVSGSGPTVAALARSRQHALVIAAAMTAAGVADDVATAVGPVPGARIVPAGTAGPLEDPADRSL</sequence>
<dbReference type="GO" id="GO:0050515">
    <property type="term" value="F:4-(cytidine 5'-diphospho)-2-C-methyl-D-erythritol kinase activity"/>
    <property type="evidence" value="ECO:0007669"/>
    <property type="project" value="UniProtKB-UniRule"/>
</dbReference>
<dbReference type="InterPro" id="IPR006204">
    <property type="entry name" value="GHMP_kinase_N_dom"/>
</dbReference>
<dbReference type="PANTHER" id="PTHR43527">
    <property type="entry name" value="4-DIPHOSPHOCYTIDYL-2-C-METHYL-D-ERYTHRITOL KINASE, CHLOROPLASTIC"/>
    <property type="match status" value="1"/>
</dbReference>
<gene>
    <name evidence="9 12" type="primary">ispE</name>
    <name evidence="12" type="ORF">CAE01nite_23480</name>
</gene>
<comment type="catalytic activity">
    <reaction evidence="9">
        <text>4-CDP-2-C-methyl-D-erythritol + ATP = 4-CDP-2-C-methyl-D-erythritol 2-phosphate + ADP + H(+)</text>
        <dbReference type="Rhea" id="RHEA:18437"/>
        <dbReference type="ChEBI" id="CHEBI:15378"/>
        <dbReference type="ChEBI" id="CHEBI:30616"/>
        <dbReference type="ChEBI" id="CHEBI:57823"/>
        <dbReference type="ChEBI" id="CHEBI:57919"/>
        <dbReference type="ChEBI" id="CHEBI:456216"/>
        <dbReference type="EC" id="2.7.1.148"/>
    </reaction>
</comment>
<dbReference type="AlphaFoldDB" id="A0A512DDS8"/>
<dbReference type="Gene3D" id="3.30.70.890">
    <property type="entry name" value="GHMP kinase, C-terminal domain"/>
    <property type="match status" value="1"/>
</dbReference>
<dbReference type="HAMAP" id="MF_00061">
    <property type="entry name" value="IspE"/>
    <property type="match status" value="1"/>
</dbReference>
<keyword evidence="7 9" id="KW-0067">ATP-binding</keyword>
<dbReference type="InterPro" id="IPR013750">
    <property type="entry name" value="GHMP_kinase_C_dom"/>
</dbReference>
<protein>
    <recommendedName>
        <fullName evidence="3 9">4-diphosphocytidyl-2-C-methyl-D-erythritol kinase</fullName>
        <shortName evidence="9">CMK</shortName>
        <ecNumber evidence="2 9">2.7.1.148</ecNumber>
    </recommendedName>
    <alternativeName>
        <fullName evidence="8 9">4-(cytidine-5'-diphospho)-2-C-methyl-D-erythritol kinase</fullName>
    </alternativeName>
</protein>
<keyword evidence="6 9" id="KW-0418">Kinase</keyword>
<accession>A0A512DDS8</accession>
<evidence type="ECO:0000256" key="6">
    <source>
        <dbReference type="ARBA" id="ARBA00022777"/>
    </source>
</evidence>
<evidence type="ECO:0000256" key="7">
    <source>
        <dbReference type="ARBA" id="ARBA00022840"/>
    </source>
</evidence>
<dbReference type="PIRSF" id="PIRSF010376">
    <property type="entry name" value="IspE"/>
    <property type="match status" value="1"/>
</dbReference>
<dbReference type="InterPro" id="IPR014721">
    <property type="entry name" value="Ribsml_uS5_D2-typ_fold_subgr"/>
</dbReference>
<evidence type="ECO:0000313" key="13">
    <source>
        <dbReference type="Proteomes" id="UP000321181"/>
    </source>
</evidence>
<dbReference type="Pfam" id="PF00288">
    <property type="entry name" value="GHMP_kinases_N"/>
    <property type="match status" value="1"/>
</dbReference>
<evidence type="ECO:0000259" key="11">
    <source>
        <dbReference type="Pfam" id="PF08544"/>
    </source>
</evidence>
<dbReference type="NCBIfam" id="TIGR00154">
    <property type="entry name" value="ispE"/>
    <property type="match status" value="1"/>
</dbReference>
<proteinExistence type="inferred from homology"/>
<feature type="active site" evidence="9">
    <location>
        <position position="150"/>
    </location>
</feature>
<evidence type="ECO:0000256" key="2">
    <source>
        <dbReference type="ARBA" id="ARBA00012052"/>
    </source>
</evidence>
<dbReference type="SUPFAM" id="SSF55060">
    <property type="entry name" value="GHMP Kinase, C-terminal domain"/>
    <property type="match status" value="1"/>
</dbReference>
<dbReference type="Gene3D" id="3.30.230.10">
    <property type="match status" value="1"/>
</dbReference>
<organism evidence="12 13">
    <name type="scientific">Cellulomonas aerilata</name>
    <dbReference type="NCBI Taxonomy" id="515326"/>
    <lineage>
        <taxon>Bacteria</taxon>
        <taxon>Bacillati</taxon>
        <taxon>Actinomycetota</taxon>
        <taxon>Actinomycetes</taxon>
        <taxon>Micrococcales</taxon>
        <taxon>Cellulomonadaceae</taxon>
        <taxon>Cellulomonas</taxon>
    </lineage>
</organism>
<evidence type="ECO:0000256" key="5">
    <source>
        <dbReference type="ARBA" id="ARBA00022741"/>
    </source>
</evidence>
<comment type="pathway">
    <text evidence="9">Isoprenoid biosynthesis; isopentenyl diphosphate biosynthesis via DXP pathway; isopentenyl diphosphate from 1-deoxy-D-xylulose 5-phosphate: step 3/6.</text>
</comment>
<dbReference type="UniPathway" id="UPA00056">
    <property type="reaction ID" value="UER00094"/>
</dbReference>
<dbReference type="EC" id="2.7.1.148" evidence="2 9"/>
<dbReference type="GO" id="GO:0019288">
    <property type="term" value="P:isopentenyl diphosphate biosynthetic process, methylerythritol 4-phosphate pathway"/>
    <property type="evidence" value="ECO:0007669"/>
    <property type="project" value="UniProtKB-UniRule"/>
</dbReference>
<evidence type="ECO:0000256" key="3">
    <source>
        <dbReference type="ARBA" id="ARBA00017473"/>
    </source>
</evidence>
<evidence type="ECO:0000256" key="4">
    <source>
        <dbReference type="ARBA" id="ARBA00022679"/>
    </source>
</evidence>
<feature type="binding site" evidence="9">
    <location>
        <begin position="108"/>
        <end position="118"/>
    </location>
    <ligand>
        <name>ATP</name>
        <dbReference type="ChEBI" id="CHEBI:30616"/>
    </ligand>
</feature>
<comment type="caution">
    <text evidence="12">The sequence shown here is derived from an EMBL/GenBank/DDBJ whole genome shotgun (WGS) entry which is preliminary data.</text>
</comment>
<evidence type="ECO:0000313" key="12">
    <source>
        <dbReference type="EMBL" id="GEO34623.1"/>
    </source>
</evidence>
<reference evidence="12 13" key="1">
    <citation type="submission" date="2019-07" db="EMBL/GenBank/DDBJ databases">
        <title>Whole genome shotgun sequence of Cellulomonas aerilata NBRC 106308.</title>
        <authorList>
            <person name="Hosoyama A."/>
            <person name="Uohara A."/>
            <person name="Ohji S."/>
            <person name="Ichikawa N."/>
        </authorList>
    </citation>
    <scope>NUCLEOTIDE SEQUENCE [LARGE SCALE GENOMIC DNA]</scope>
    <source>
        <strain evidence="12 13">NBRC 106308</strain>
    </source>
</reference>
<dbReference type="GO" id="GO:0016114">
    <property type="term" value="P:terpenoid biosynthetic process"/>
    <property type="evidence" value="ECO:0007669"/>
    <property type="project" value="UniProtKB-UniRule"/>
</dbReference>
<dbReference type="PANTHER" id="PTHR43527:SF2">
    <property type="entry name" value="4-DIPHOSPHOCYTIDYL-2-C-METHYL-D-ERYTHRITOL KINASE, CHLOROPLASTIC"/>
    <property type="match status" value="1"/>
</dbReference>
<feature type="active site" evidence="9">
    <location>
        <position position="23"/>
    </location>
</feature>
<dbReference type="GO" id="GO:0005524">
    <property type="term" value="F:ATP binding"/>
    <property type="evidence" value="ECO:0007669"/>
    <property type="project" value="UniProtKB-UniRule"/>
</dbReference>
<dbReference type="SUPFAM" id="SSF54211">
    <property type="entry name" value="Ribosomal protein S5 domain 2-like"/>
    <property type="match status" value="1"/>
</dbReference>